<dbReference type="AlphaFoldDB" id="A0A2A3EDY4"/>
<proteinExistence type="predicted"/>
<protein>
    <submittedName>
        <fullName evidence="3">F-box only protein</fullName>
    </submittedName>
</protein>
<organism evidence="3 4">
    <name type="scientific">Apis cerana cerana</name>
    <name type="common">Oriental honeybee</name>
    <dbReference type="NCBI Taxonomy" id="94128"/>
    <lineage>
        <taxon>Eukaryota</taxon>
        <taxon>Metazoa</taxon>
        <taxon>Ecdysozoa</taxon>
        <taxon>Arthropoda</taxon>
        <taxon>Hexapoda</taxon>
        <taxon>Insecta</taxon>
        <taxon>Pterygota</taxon>
        <taxon>Neoptera</taxon>
        <taxon>Endopterygota</taxon>
        <taxon>Hymenoptera</taxon>
        <taxon>Apocrita</taxon>
        <taxon>Aculeata</taxon>
        <taxon>Apoidea</taxon>
        <taxon>Anthophila</taxon>
        <taxon>Apidae</taxon>
        <taxon>Apis</taxon>
    </lineage>
</organism>
<evidence type="ECO:0000313" key="3">
    <source>
        <dbReference type="EMBL" id="PBC29993.1"/>
    </source>
</evidence>
<dbReference type="Pfam" id="PF00646">
    <property type="entry name" value="F-box"/>
    <property type="match status" value="1"/>
</dbReference>
<reference evidence="3 4" key="1">
    <citation type="submission" date="2014-07" db="EMBL/GenBank/DDBJ databases">
        <title>Genomic and transcriptomic analysis on Apis cerana provide comprehensive insights into honey bee biology.</title>
        <authorList>
            <person name="Diao Q."/>
            <person name="Sun L."/>
            <person name="Zheng H."/>
            <person name="Zheng H."/>
            <person name="Xu S."/>
            <person name="Wang S."/>
            <person name="Zeng Z."/>
            <person name="Hu F."/>
            <person name="Su S."/>
            <person name="Wu J."/>
        </authorList>
    </citation>
    <scope>NUCLEOTIDE SEQUENCE [LARGE SCALE GENOMIC DNA]</scope>
    <source>
        <tissue evidence="3">Pupae without intestine</tissue>
    </source>
</reference>
<dbReference type="GO" id="GO:0000209">
    <property type="term" value="P:protein polyubiquitination"/>
    <property type="evidence" value="ECO:0007669"/>
    <property type="project" value="TreeGrafter"/>
</dbReference>
<feature type="domain" description="F-box" evidence="2">
    <location>
        <begin position="31"/>
        <end position="67"/>
    </location>
</feature>
<gene>
    <name evidence="3" type="ORF">APICC_05171</name>
</gene>
<dbReference type="EMBL" id="KZ288269">
    <property type="protein sequence ID" value="PBC29993.1"/>
    <property type="molecule type" value="Genomic_DNA"/>
</dbReference>
<dbReference type="OrthoDB" id="199913at2759"/>
<dbReference type="Proteomes" id="UP000242457">
    <property type="component" value="Unassembled WGS sequence"/>
</dbReference>
<dbReference type="STRING" id="94128.A0A2A3EDY4"/>
<accession>A0A2A3EDY4</accession>
<feature type="region of interest" description="Disordered" evidence="1">
    <location>
        <begin position="1"/>
        <end position="21"/>
    </location>
</feature>
<evidence type="ECO:0000313" key="4">
    <source>
        <dbReference type="Proteomes" id="UP000242457"/>
    </source>
</evidence>
<evidence type="ECO:0000256" key="1">
    <source>
        <dbReference type="SAM" id="MobiDB-lite"/>
    </source>
</evidence>
<dbReference type="InterPro" id="IPR036047">
    <property type="entry name" value="F-box-like_dom_sf"/>
</dbReference>
<keyword evidence="4" id="KW-1185">Reference proteome</keyword>
<dbReference type="Gene3D" id="1.20.1280.50">
    <property type="match status" value="1"/>
</dbReference>
<dbReference type="PANTHER" id="PTHR14939">
    <property type="entry name" value="F-BOX ONLY PROTEIN 22"/>
    <property type="match status" value="1"/>
</dbReference>
<dbReference type="SUPFAM" id="SSF81383">
    <property type="entry name" value="F-box domain"/>
    <property type="match status" value="1"/>
</dbReference>
<dbReference type="InterPro" id="IPR001810">
    <property type="entry name" value="F-box_dom"/>
</dbReference>
<dbReference type="GO" id="GO:0032436">
    <property type="term" value="P:positive regulation of proteasomal ubiquitin-dependent protein catabolic process"/>
    <property type="evidence" value="ECO:0007669"/>
    <property type="project" value="TreeGrafter"/>
</dbReference>
<sequence>MENLPAKRSYEDDGTTSNSKERKKLNTSRYLTYDVLRIVFKYLNGMELSNASMVCRSWLEVANDEKRTRGGPICFIENLEMGVEYFNIQITEKLRIKPTLGLIFKAPRRLYSKQDCHCKILPKNCDAITLATFGILINDKEMESALDNIVCAFLPEIPDVTITIVAFSKYKVQHYRRMKKALSRHGTNGSKCLLLFCNQRGRALAQTAAGELQLCNKTVKPSVWGGVVKDLYVYNSKNPTSDDYVRFAFCVGITIVGSVDSWSIVMDESYKTKELVEQRLKLFKSHISLKKHSMGFMFACCERGENMFNERNVESSIFKKLFPDIPLVGCFGDGEFGETTIPTKSFNDKKNFWYHERSTVFLIITYG</sequence>
<name>A0A2A3EDY4_APICC</name>
<evidence type="ECO:0000259" key="2">
    <source>
        <dbReference type="Pfam" id="PF00646"/>
    </source>
</evidence>
<dbReference type="PANTHER" id="PTHR14939:SF5">
    <property type="entry name" value="F-BOX ONLY PROTEIN 22"/>
    <property type="match status" value="1"/>
</dbReference>